<evidence type="ECO:0000256" key="3">
    <source>
        <dbReference type="SAM" id="MobiDB-lite"/>
    </source>
</evidence>
<feature type="region of interest" description="Disordered" evidence="3">
    <location>
        <begin position="1"/>
        <end position="24"/>
    </location>
</feature>
<proteinExistence type="predicted"/>
<reference evidence="4 5" key="1">
    <citation type="submission" date="2019-09" db="EMBL/GenBank/DDBJ databases">
        <title>Nocardioides panacisoli sp. nov., isolated from the soil of a ginseng field.</title>
        <authorList>
            <person name="Cho C."/>
        </authorList>
    </citation>
    <scope>NUCLEOTIDE SEQUENCE [LARGE SCALE GENOMIC DNA]</scope>
    <source>
        <strain evidence="4 5">BN130099</strain>
    </source>
</reference>
<evidence type="ECO:0000313" key="5">
    <source>
        <dbReference type="Proteomes" id="UP000325003"/>
    </source>
</evidence>
<dbReference type="GO" id="GO:0016757">
    <property type="term" value="F:glycosyltransferase activity"/>
    <property type="evidence" value="ECO:0007669"/>
    <property type="project" value="UniProtKB-KW"/>
</dbReference>
<evidence type="ECO:0000256" key="1">
    <source>
        <dbReference type="ARBA" id="ARBA00022676"/>
    </source>
</evidence>
<dbReference type="PANTHER" id="PTHR12526">
    <property type="entry name" value="GLYCOSYLTRANSFERASE"/>
    <property type="match status" value="1"/>
</dbReference>
<dbReference type="SUPFAM" id="SSF53756">
    <property type="entry name" value="UDP-Glycosyltransferase/glycogen phosphorylase"/>
    <property type="match status" value="1"/>
</dbReference>
<dbReference type="Pfam" id="PF13692">
    <property type="entry name" value="Glyco_trans_1_4"/>
    <property type="match status" value="1"/>
</dbReference>
<dbReference type="Gene3D" id="3.40.50.2000">
    <property type="entry name" value="Glycogen Phosphorylase B"/>
    <property type="match status" value="2"/>
</dbReference>
<keyword evidence="5" id="KW-1185">Reference proteome</keyword>
<reference evidence="4 5" key="2">
    <citation type="submission" date="2019-09" db="EMBL/GenBank/DDBJ databases">
        <authorList>
            <person name="Jin C."/>
        </authorList>
    </citation>
    <scope>NUCLEOTIDE SEQUENCE [LARGE SCALE GENOMIC DNA]</scope>
    <source>
        <strain evidence="4 5">BN130099</strain>
    </source>
</reference>
<dbReference type="AlphaFoldDB" id="A0A5B1LIQ6"/>
<accession>A0A5B1LIQ6</accession>
<keyword evidence="1" id="KW-0328">Glycosyltransferase</keyword>
<name>A0A5B1LIQ6_9ACTN</name>
<organism evidence="4 5">
    <name type="scientific">Nocardioides humilatus</name>
    <dbReference type="NCBI Taxonomy" id="2607660"/>
    <lineage>
        <taxon>Bacteria</taxon>
        <taxon>Bacillati</taxon>
        <taxon>Actinomycetota</taxon>
        <taxon>Actinomycetes</taxon>
        <taxon>Propionibacteriales</taxon>
        <taxon>Nocardioidaceae</taxon>
        <taxon>Nocardioides</taxon>
    </lineage>
</organism>
<dbReference type="PANTHER" id="PTHR12526:SF510">
    <property type="entry name" value="D-INOSITOL 3-PHOSPHATE GLYCOSYLTRANSFERASE"/>
    <property type="match status" value="1"/>
</dbReference>
<protein>
    <submittedName>
        <fullName evidence="4">Glycosyltransferase family 4 protein</fullName>
    </submittedName>
</protein>
<dbReference type="CDD" id="cd03801">
    <property type="entry name" value="GT4_PimA-like"/>
    <property type="match status" value="1"/>
</dbReference>
<evidence type="ECO:0000313" key="4">
    <source>
        <dbReference type="EMBL" id="KAA1420274.1"/>
    </source>
</evidence>
<sequence length="299" mass="32264">MSPGGTVHFVVPEGIDDPHRPSGGNRYDRRVIDALRDRGWTVAEHHEPVRAERVIVDGLLAVRDPDAWGGAIVLLHMPFAEAYPELEDAERRLLRAARTIVTTSEWSRGWVITHHDLDPPRVIVAPPGVDPAPRATPSVGGGRLLSVGPVSRLKGHDVLVAALGQLDDLEWTCTWVGARDVDDKGADRITYTGPLPAPPYSDADLLVSASRHEAYGMAVTEALAQGVPAVVTDVGGHPEALGGGGLLLPADDPDTLAKELRRWLTDPDARADLRAAAARRRASLRSWDDTARDLEAVLR</sequence>
<keyword evidence="2 4" id="KW-0808">Transferase</keyword>
<dbReference type="RefSeq" id="WP_149727699.1">
    <property type="nucleotide sequence ID" value="NZ_VUJV01000002.1"/>
</dbReference>
<gene>
    <name evidence="4" type="ORF">F0U44_07610</name>
</gene>
<evidence type="ECO:0000256" key="2">
    <source>
        <dbReference type="ARBA" id="ARBA00022679"/>
    </source>
</evidence>
<dbReference type="EMBL" id="VUJV01000002">
    <property type="protein sequence ID" value="KAA1420274.1"/>
    <property type="molecule type" value="Genomic_DNA"/>
</dbReference>
<comment type="caution">
    <text evidence="4">The sequence shown here is derived from an EMBL/GenBank/DDBJ whole genome shotgun (WGS) entry which is preliminary data.</text>
</comment>
<dbReference type="Proteomes" id="UP000325003">
    <property type="component" value="Unassembled WGS sequence"/>
</dbReference>